<evidence type="ECO:0000256" key="3">
    <source>
        <dbReference type="ARBA" id="ARBA00022989"/>
    </source>
</evidence>
<feature type="region of interest" description="Disordered" evidence="4">
    <location>
        <begin position="141"/>
        <end position="176"/>
    </location>
</feature>
<feature type="compositionally biased region" description="Acidic residues" evidence="4">
    <location>
        <begin position="152"/>
        <end position="162"/>
    </location>
</feature>
<evidence type="ECO:0000256" key="4">
    <source>
        <dbReference type="SAM" id="MobiDB-lite"/>
    </source>
</evidence>
<proteinExistence type="predicted"/>
<evidence type="ECO:0000256" key="2">
    <source>
        <dbReference type="ARBA" id="ARBA00022692"/>
    </source>
</evidence>
<organism evidence="6 7">
    <name type="scientific">Cylindrotheca closterium</name>
    <dbReference type="NCBI Taxonomy" id="2856"/>
    <lineage>
        <taxon>Eukaryota</taxon>
        <taxon>Sar</taxon>
        <taxon>Stramenopiles</taxon>
        <taxon>Ochrophyta</taxon>
        <taxon>Bacillariophyta</taxon>
        <taxon>Bacillariophyceae</taxon>
        <taxon>Bacillariophycidae</taxon>
        <taxon>Bacillariales</taxon>
        <taxon>Bacillariaceae</taxon>
        <taxon>Cylindrotheca</taxon>
    </lineage>
</organism>
<evidence type="ECO:0008006" key="8">
    <source>
        <dbReference type="Google" id="ProtNLM"/>
    </source>
</evidence>
<sequence length="412" mass="47557">MVKRRQSISTRIIISFVGFYLVTCIWSFAKLSKDGDSNSCHHNNDPTQSLTGQPHRDWLQRRRSLQDQKTTKSYNFTAALCVCVKDAEAYFEEFIDYHLAMGFSNVYLYDDSPNFELQRWYNHTRAHPDYSKVEVLHLSDARNPKGSSSSSNEEESNDDDDNQQSQNNQQQQQMLPVDPQTDYYEDCVHRFGFNGPKHDYFAFIDVDEFFVFVDESNYHNILDLLQDYLVPFGGALTVNWMLVGSANKSVYAPLPITKRFQYRDEKAHFVIKSIVKTSDYLGHRNPHAVYVRDVVVNGTNTSNIHTTAYPGANHKYALTPRGATDKTCPSKVVLLYHYRYTSDKEYIFKRCTRGGTDGGHYWCSDGGQGIRQGYGPQHIQSIPGSVFDDKAWKFLTSHVPKYQMYDSFEDFH</sequence>
<keyword evidence="7" id="KW-1185">Reference proteome</keyword>
<comment type="caution">
    <text evidence="6">The sequence shown here is derived from an EMBL/GenBank/DDBJ whole genome shotgun (WGS) entry which is preliminary data.</text>
</comment>
<name>A0AAD2CD11_9STRA</name>
<dbReference type="PANTHER" id="PTHR21461:SF69">
    <property type="entry name" value="GLYCOSYLTRANSFERASE FAMILY 92 PROTEIN"/>
    <property type="match status" value="1"/>
</dbReference>
<dbReference type="GO" id="GO:0005737">
    <property type="term" value="C:cytoplasm"/>
    <property type="evidence" value="ECO:0007669"/>
    <property type="project" value="TreeGrafter"/>
</dbReference>
<dbReference type="GO" id="GO:0016020">
    <property type="term" value="C:membrane"/>
    <property type="evidence" value="ECO:0007669"/>
    <property type="project" value="UniProtKB-SubCell"/>
</dbReference>
<evidence type="ECO:0000313" key="6">
    <source>
        <dbReference type="EMBL" id="CAJ1928211.1"/>
    </source>
</evidence>
<keyword evidence="2 5" id="KW-0812">Transmembrane</keyword>
<dbReference type="Proteomes" id="UP001295423">
    <property type="component" value="Unassembled WGS sequence"/>
</dbReference>
<reference evidence="6" key="1">
    <citation type="submission" date="2023-08" db="EMBL/GenBank/DDBJ databases">
        <authorList>
            <person name="Audoor S."/>
            <person name="Bilcke G."/>
        </authorList>
    </citation>
    <scope>NUCLEOTIDE SEQUENCE</scope>
</reference>
<feature type="compositionally biased region" description="Low complexity" evidence="4">
    <location>
        <begin position="163"/>
        <end position="173"/>
    </location>
</feature>
<accession>A0AAD2CD11</accession>
<protein>
    <recommendedName>
        <fullName evidence="8">Glycosyltransferase family 92 protein</fullName>
    </recommendedName>
</protein>
<evidence type="ECO:0000256" key="1">
    <source>
        <dbReference type="ARBA" id="ARBA00004167"/>
    </source>
</evidence>
<dbReference type="AlphaFoldDB" id="A0AAD2CD11"/>
<dbReference type="PANTHER" id="PTHR21461">
    <property type="entry name" value="GLYCOSYLTRANSFERASE FAMILY 92 PROTEIN"/>
    <property type="match status" value="1"/>
</dbReference>
<gene>
    <name evidence="6" type="ORF">CYCCA115_LOCUS1419</name>
</gene>
<evidence type="ECO:0000313" key="7">
    <source>
        <dbReference type="Proteomes" id="UP001295423"/>
    </source>
</evidence>
<keyword evidence="5" id="KW-0472">Membrane</keyword>
<dbReference type="GO" id="GO:0016757">
    <property type="term" value="F:glycosyltransferase activity"/>
    <property type="evidence" value="ECO:0007669"/>
    <property type="project" value="TreeGrafter"/>
</dbReference>
<dbReference type="EMBL" id="CAKOGP040000036">
    <property type="protein sequence ID" value="CAJ1928211.1"/>
    <property type="molecule type" value="Genomic_DNA"/>
</dbReference>
<evidence type="ECO:0000256" key="5">
    <source>
        <dbReference type="SAM" id="Phobius"/>
    </source>
</evidence>
<feature type="transmembrane region" description="Helical" evidence="5">
    <location>
        <begin position="12"/>
        <end position="29"/>
    </location>
</feature>
<comment type="subcellular location">
    <subcellularLocation>
        <location evidence="1">Membrane</location>
        <topology evidence="1">Single-pass membrane protein</topology>
    </subcellularLocation>
</comment>
<keyword evidence="3 5" id="KW-1133">Transmembrane helix</keyword>